<accession>A0A0V1FLZ4</accession>
<proteinExistence type="predicted"/>
<evidence type="ECO:0000256" key="1">
    <source>
        <dbReference type="SAM" id="SignalP"/>
    </source>
</evidence>
<protein>
    <submittedName>
        <fullName evidence="2">Uncharacterized protein</fullName>
    </submittedName>
</protein>
<reference evidence="2 3" key="1">
    <citation type="submission" date="2015-01" db="EMBL/GenBank/DDBJ databases">
        <title>Evolution of Trichinella species and genotypes.</title>
        <authorList>
            <person name="Korhonen P.K."/>
            <person name="Edoardo P."/>
            <person name="Giuseppe L.R."/>
            <person name="Gasser R.B."/>
        </authorList>
    </citation>
    <scope>NUCLEOTIDE SEQUENCE [LARGE SCALE GENOMIC DNA]</scope>
    <source>
        <strain evidence="2">ISS470</strain>
    </source>
</reference>
<keyword evidence="3" id="KW-1185">Reference proteome</keyword>
<evidence type="ECO:0000313" key="3">
    <source>
        <dbReference type="Proteomes" id="UP000054995"/>
    </source>
</evidence>
<dbReference type="Proteomes" id="UP000054995">
    <property type="component" value="Unassembled WGS sequence"/>
</dbReference>
<sequence length="87" mass="10028">MLMIFKLLLWAITKGKLDIHTSDAAAIKMDCSEQQMQVHRTLIQQTFIIFALRIFMSDAGDKQYEVLENDASTQNTALRNAYNIVQY</sequence>
<dbReference type="EMBL" id="JYDT01000061">
    <property type="protein sequence ID" value="KRY87064.1"/>
    <property type="molecule type" value="Genomic_DNA"/>
</dbReference>
<organism evidence="2 3">
    <name type="scientific">Trichinella pseudospiralis</name>
    <name type="common">Parasitic roundworm</name>
    <dbReference type="NCBI Taxonomy" id="6337"/>
    <lineage>
        <taxon>Eukaryota</taxon>
        <taxon>Metazoa</taxon>
        <taxon>Ecdysozoa</taxon>
        <taxon>Nematoda</taxon>
        <taxon>Enoplea</taxon>
        <taxon>Dorylaimia</taxon>
        <taxon>Trichinellida</taxon>
        <taxon>Trichinellidae</taxon>
        <taxon>Trichinella</taxon>
    </lineage>
</organism>
<evidence type="ECO:0000313" key="2">
    <source>
        <dbReference type="EMBL" id="KRY87064.1"/>
    </source>
</evidence>
<comment type="caution">
    <text evidence="2">The sequence shown here is derived from an EMBL/GenBank/DDBJ whole genome shotgun (WGS) entry which is preliminary data.</text>
</comment>
<name>A0A0V1FLZ4_TRIPS</name>
<feature type="signal peptide" evidence="1">
    <location>
        <begin position="1"/>
        <end position="15"/>
    </location>
</feature>
<feature type="chain" id="PRO_5012068307" evidence="1">
    <location>
        <begin position="16"/>
        <end position="87"/>
    </location>
</feature>
<keyword evidence="1" id="KW-0732">Signal</keyword>
<dbReference type="AlphaFoldDB" id="A0A0V1FLZ4"/>
<gene>
    <name evidence="2" type="ORF">T4D_9452</name>
</gene>